<dbReference type="GO" id="GO:0006744">
    <property type="term" value="P:ubiquinone biosynthetic process"/>
    <property type="evidence" value="ECO:0007669"/>
    <property type="project" value="UniProtKB-UniRule"/>
</dbReference>
<evidence type="ECO:0000256" key="8">
    <source>
        <dbReference type="ARBA" id="ARBA00023136"/>
    </source>
</evidence>
<dbReference type="UniPathway" id="UPA00232"/>
<feature type="transmembrane region" description="Helical" evidence="9">
    <location>
        <begin position="245"/>
        <end position="263"/>
    </location>
</feature>
<keyword evidence="11" id="KW-1185">Reference proteome</keyword>
<dbReference type="InterPro" id="IPR044878">
    <property type="entry name" value="UbiA_sf"/>
</dbReference>
<dbReference type="InterPro" id="IPR030470">
    <property type="entry name" value="UbiA_prenylTrfase_CS"/>
</dbReference>
<dbReference type="Gene3D" id="1.10.357.140">
    <property type="entry name" value="UbiA prenyltransferase"/>
    <property type="match status" value="1"/>
</dbReference>
<dbReference type="OrthoDB" id="18170at2759"/>
<keyword evidence="7 9" id="KW-1133">Transmembrane helix</keyword>
<dbReference type="EMBL" id="SEOQ01000054">
    <property type="protein sequence ID" value="TFY71373.1"/>
    <property type="molecule type" value="Genomic_DNA"/>
</dbReference>
<dbReference type="PANTHER" id="PTHR11048">
    <property type="entry name" value="PRENYLTRANSFERASES"/>
    <property type="match status" value="1"/>
</dbReference>
<proteinExistence type="inferred from homology"/>
<comment type="function">
    <text evidence="9">Catalyzes the prenylation of para-hydroxybenzoate (PHB) with an all-trans polyprenyl group. Mediates the second step in the final reaction sequence of coenzyme Q (CoQ) biosynthesis, which is the condensation of the polyisoprenoid side chain with PHB, generating the first membrane-bound Q intermediate.</text>
</comment>
<keyword evidence="9" id="KW-0831">Ubiquinone biosynthesis</keyword>
<comment type="cofactor">
    <cofactor evidence="1 9">
        <name>Mg(2+)</name>
        <dbReference type="ChEBI" id="CHEBI:18420"/>
    </cofactor>
</comment>
<keyword evidence="9" id="KW-0999">Mitochondrion inner membrane</keyword>
<organism evidence="10 11">
    <name type="scientific">Dentipellis fragilis</name>
    <dbReference type="NCBI Taxonomy" id="205917"/>
    <lineage>
        <taxon>Eukaryota</taxon>
        <taxon>Fungi</taxon>
        <taxon>Dikarya</taxon>
        <taxon>Basidiomycota</taxon>
        <taxon>Agaricomycotina</taxon>
        <taxon>Agaricomycetes</taxon>
        <taxon>Russulales</taxon>
        <taxon>Hericiaceae</taxon>
        <taxon>Dentipellis</taxon>
    </lineage>
</organism>
<dbReference type="Gene3D" id="1.20.120.1780">
    <property type="entry name" value="UbiA prenyltransferase"/>
    <property type="match status" value="1"/>
</dbReference>
<dbReference type="PANTHER" id="PTHR11048:SF28">
    <property type="entry name" value="4-HYDROXYBENZOATE POLYPRENYLTRANSFERASE, MITOCHONDRIAL"/>
    <property type="match status" value="1"/>
</dbReference>
<dbReference type="FunFam" id="1.10.357.140:FF:000008">
    <property type="entry name" value="4-hydroxybenzoate octaprenyltransferase"/>
    <property type="match status" value="1"/>
</dbReference>
<keyword evidence="9" id="KW-0414">Isoprene biosynthesis</keyword>
<protein>
    <recommendedName>
        <fullName evidence="9">4-hydroxybenzoate polyprenyltransferase, mitochondrial</fullName>
        <shortName evidence="9">4-HB polyprenyltransferase</shortName>
        <ecNumber evidence="9">2.5.1.39</ecNumber>
    </recommendedName>
    <alternativeName>
        <fullName evidence="9">Para-hydroxybenzoate--polyprenyltransferase</fullName>
        <shortName evidence="9">PHB:PPT</shortName>
        <shortName evidence="9">PHB:polyprenyltransferase</shortName>
    </alternativeName>
</protein>
<name>A0A4Y9ZC26_9AGAM</name>
<dbReference type="AlphaFoldDB" id="A0A4Y9ZC26"/>
<evidence type="ECO:0000313" key="11">
    <source>
        <dbReference type="Proteomes" id="UP000298327"/>
    </source>
</evidence>
<feature type="transmembrane region" description="Helical" evidence="9">
    <location>
        <begin position="120"/>
        <end position="140"/>
    </location>
</feature>
<keyword evidence="8 9" id="KW-0472">Membrane</keyword>
<dbReference type="STRING" id="205917.A0A4Y9ZC26"/>
<comment type="caution">
    <text evidence="10">The sequence shown here is derived from an EMBL/GenBank/DDBJ whole genome shotgun (WGS) entry which is preliminary data.</text>
</comment>
<feature type="transmembrane region" description="Helical" evidence="9">
    <location>
        <begin position="174"/>
        <end position="195"/>
    </location>
</feature>
<comment type="catalytic activity">
    <reaction evidence="9">
        <text>an all-trans-polyprenyl diphosphate + 4-hydroxybenzoate = a 4-hydroxy-3-(all-trans-polyprenyl)benzoate + diphosphate</text>
        <dbReference type="Rhea" id="RHEA:44504"/>
        <dbReference type="Rhea" id="RHEA-COMP:9514"/>
        <dbReference type="Rhea" id="RHEA-COMP:9564"/>
        <dbReference type="ChEBI" id="CHEBI:17879"/>
        <dbReference type="ChEBI" id="CHEBI:33019"/>
        <dbReference type="ChEBI" id="CHEBI:58914"/>
        <dbReference type="ChEBI" id="CHEBI:78396"/>
        <dbReference type="EC" id="2.5.1.39"/>
    </reaction>
</comment>
<dbReference type="CDD" id="cd13959">
    <property type="entry name" value="PT_UbiA_COQ2"/>
    <property type="match status" value="1"/>
</dbReference>
<keyword evidence="6 9" id="KW-0812">Transmembrane</keyword>
<sequence length="331" mass="37303">MSPSQEYEPLMKHDSVVPKPQKLAFPLGLVPEAVRPYLELIRFHRPIGSILMCWPFVWGLTMAAYHTELPLHRYWPELARSVFAGFIVRSSACTINDIADREYDAGVERTKNRPLASGRISVFAAYVYLVAQYIVGILLYLSYNDLAFYTALLQLLPLFIVYPFMKRVTYWPQAWLGICMNFGVIVAWASITGALDWKLLGALMVGFWGWTMHYDTIYACQDRKDDVKVGVKSTAVMLGDHVRPFTALCATLFVAMLAVGGVLNQQTPVYFVVSVGGTALQLIWQYAKVDLDSPDSCGLTFIRNGDMGWITWAGLMLDYLVKIDALPFLRA</sequence>
<dbReference type="FunFam" id="1.20.120.1780:FF:000001">
    <property type="entry name" value="4-hydroxybenzoate octaprenyltransferase"/>
    <property type="match status" value="1"/>
</dbReference>
<accession>A0A4Y9ZC26</accession>
<dbReference type="GO" id="GO:0005743">
    <property type="term" value="C:mitochondrial inner membrane"/>
    <property type="evidence" value="ECO:0007669"/>
    <property type="project" value="UniProtKB-SubCell"/>
</dbReference>
<evidence type="ECO:0000256" key="3">
    <source>
        <dbReference type="ARBA" id="ARBA00005179"/>
    </source>
</evidence>
<dbReference type="GO" id="GO:0008299">
    <property type="term" value="P:isoprenoid biosynthetic process"/>
    <property type="evidence" value="ECO:0007669"/>
    <property type="project" value="UniProtKB-UniRule"/>
</dbReference>
<comment type="subcellular location">
    <subcellularLocation>
        <location evidence="2">Membrane</location>
        <topology evidence="2">Multi-pass membrane protein</topology>
    </subcellularLocation>
    <subcellularLocation>
        <location evidence="9">Mitochondrion inner membrane</location>
        <topology evidence="9">Multi-pass membrane protein</topology>
        <orientation evidence="9">Matrix side</orientation>
    </subcellularLocation>
</comment>
<evidence type="ECO:0000256" key="4">
    <source>
        <dbReference type="ARBA" id="ARBA00005985"/>
    </source>
</evidence>
<comment type="similarity">
    <text evidence="4 9">Belongs to the UbiA prenyltransferase family.</text>
</comment>
<keyword evidence="9" id="KW-0496">Mitochondrion</keyword>
<evidence type="ECO:0000256" key="7">
    <source>
        <dbReference type="ARBA" id="ARBA00022989"/>
    </source>
</evidence>
<dbReference type="PROSITE" id="PS00943">
    <property type="entry name" value="UBIA"/>
    <property type="match status" value="1"/>
</dbReference>
<dbReference type="InterPro" id="IPR000537">
    <property type="entry name" value="UbiA_prenyltransferase"/>
</dbReference>
<comment type="pathway">
    <text evidence="9">Cofactor biosynthesis; ubiquinone biosynthesis.</text>
</comment>
<evidence type="ECO:0000256" key="6">
    <source>
        <dbReference type="ARBA" id="ARBA00022692"/>
    </source>
</evidence>
<evidence type="ECO:0000256" key="1">
    <source>
        <dbReference type="ARBA" id="ARBA00001946"/>
    </source>
</evidence>
<keyword evidence="5 9" id="KW-0808">Transferase</keyword>
<dbReference type="EC" id="2.5.1.39" evidence="9"/>
<dbReference type="InterPro" id="IPR006370">
    <property type="entry name" value="HB_polyprenyltransferase-like"/>
</dbReference>
<feature type="transmembrane region" description="Helical" evidence="9">
    <location>
        <begin position="146"/>
        <end position="165"/>
    </location>
</feature>
<feature type="transmembrane region" description="Helical" evidence="9">
    <location>
        <begin position="270"/>
        <end position="287"/>
    </location>
</feature>
<dbReference type="Proteomes" id="UP000298327">
    <property type="component" value="Unassembled WGS sequence"/>
</dbReference>
<gene>
    <name evidence="10" type="ORF">EVG20_g1634</name>
</gene>
<evidence type="ECO:0000256" key="5">
    <source>
        <dbReference type="ARBA" id="ARBA00022679"/>
    </source>
</evidence>
<dbReference type="InterPro" id="IPR039653">
    <property type="entry name" value="Prenyltransferase"/>
</dbReference>
<dbReference type="HAMAP" id="MF_01635">
    <property type="entry name" value="UbiA"/>
    <property type="match status" value="1"/>
</dbReference>
<reference evidence="10 11" key="1">
    <citation type="submission" date="2019-02" db="EMBL/GenBank/DDBJ databases">
        <title>Genome sequencing of the rare red list fungi Dentipellis fragilis.</title>
        <authorList>
            <person name="Buettner E."/>
            <person name="Kellner H."/>
        </authorList>
    </citation>
    <scope>NUCLEOTIDE SEQUENCE [LARGE SCALE GENOMIC DNA]</scope>
    <source>
        <strain evidence="10 11">DSM 105465</strain>
    </source>
</reference>
<evidence type="ECO:0000256" key="9">
    <source>
        <dbReference type="HAMAP-Rule" id="MF_03189"/>
    </source>
</evidence>
<dbReference type="Pfam" id="PF01040">
    <property type="entry name" value="UbiA"/>
    <property type="match status" value="1"/>
</dbReference>
<comment type="pathway">
    <text evidence="3">Secondary metabolite biosynthesis.</text>
</comment>
<dbReference type="GO" id="GO:0008412">
    <property type="term" value="F:4-hydroxybenzoate polyprenyltransferase activity"/>
    <property type="evidence" value="ECO:0007669"/>
    <property type="project" value="UniProtKB-EC"/>
</dbReference>
<evidence type="ECO:0000313" key="10">
    <source>
        <dbReference type="EMBL" id="TFY71373.1"/>
    </source>
</evidence>
<feature type="transmembrane region" description="Helical" evidence="9">
    <location>
        <begin position="307"/>
        <end position="329"/>
    </location>
</feature>
<evidence type="ECO:0000256" key="2">
    <source>
        <dbReference type="ARBA" id="ARBA00004141"/>
    </source>
</evidence>